<name>A0A0F9J3G1_9ZZZZ</name>
<feature type="compositionally biased region" description="Basic and acidic residues" evidence="1">
    <location>
        <begin position="1"/>
        <end position="17"/>
    </location>
</feature>
<accession>A0A0F9J3G1</accession>
<feature type="region of interest" description="Disordered" evidence="1">
    <location>
        <begin position="1"/>
        <end position="35"/>
    </location>
</feature>
<dbReference type="InterPro" id="IPR021944">
    <property type="entry name" value="DUF3560"/>
</dbReference>
<reference evidence="2" key="1">
    <citation type="journal article" date="2015" name="Nature">
        <title>Complex archaea that bridge the gap between prokaryotes and eukaryotes.</title>
        <authorList>
            <person name="Spang A."/>
            <person name="Saw J.H."/>
            <person name="Jorgensen S.L."/>
            <person name="Zaremba-Niedzwiedzka K."/>
            <person name="Martijn J."/>
            <person name="Lind A.E."/>
            <person name="van Eijk R."/>
            <person name="Schleper C."/>
            <person name="Guy L."/>
            <person name="Ettema T.J."/>
        </authorList>
    </citation>
    <scope>NUCLEOTIDE SEQUENCE</scope>
</reference>
<protein>
    <recommendedName>
        <fullName evidence="3">DUF3560 domain-containing protein</fullName>
    </recommendedName>
</protein>
<organism evidence="2">
    <name type="scientific">marine sediment metagenome</name>
    <dbReference type="NCBI Taxonomy" id="412755"/>
    <lineage>
        <taxon>unclassified sequences</taxon>
        <taxon>metagenomes</taxon>
        <taxon>ecological metagenomes</taxon>
    </lineage>
</organism>
<evidence type="ECO:0008006" key="3">
    <source>
        <dbReference type="Google" id="ProtNLM"/>
    </source>
</evidence>
<dbReference type="Pfam" id="PF12083">
    <property type="entry name" value="DUF3560"/>
    <property type="match status" value="1"/>
</dbReference>
<sequence>MTRRERLERKMERRQEWAGKAAARSSQRFGAAKRTADAIPLGQPILVGHHSEGRARRDAARIDSNMRKGCDLSDLSEHHESKAGGIQRQLDHSVFSDDPDAIEALEARIAENEAKRDNMKKINSLYRKGDATGLAALGLNLETLREKLKTAYSWEKRPYPSYSLTNLGARIRTDRERIKQIRTVEARQAAAQDSPNGVTFTYVGEYVRVTFAEKPDREILNTLKAAGFWWGGGCWSGKTESLPQAVKDLAA</sequence>
<evidence type="ECO:0000256" key="1">
    <source>
        <dbReference type="SAM" id="MobiDB-lite"/>
    </source>
</evidence>
<dbReference type="AlphaFoldDB" id="A0A0F9J3G1"/>
<gene>
    <name evidence="2" type="ORF">LCGC14_1579420</name>
</gene>
<dbReference type="EMBL" id="LAZR01012410">
    <property type="protein sequence ID" value="KKM26974.1"/>
    <property type="molecule type" value="Genomic_DNA"/>
</dbReference>
<proteinExistence type="predicted"/>
<evidence type="ECO:0000313" key="2">
    <source>
        <dbReference type="EMBL" id="KKM26974.1"/>
    </source>
</evidence>
<comment type="caution">
    <text evidence="2">The sequence shown here is derived from an EMBL/GenBank/DDBJ whole genome shotgun (WGS) entry which is preliminary data.</text>
</comment>